<feature type="non-terminal residue" evidence="1">
    <location>
        <position position="416"/>
    </location>
</feature>
<reference evidence="1" key="1">
    <citation type="submission" date="2022-07" db="EMBL/GenBank/DDBJ databases">
        <title>Phylogenomic reconstructions and comparative analyses of Kickxellomycotina fungi.</title>
        <authorList>
            <person name="Reynolds N.K."/>
            <person name="Stajich J.E."/>
            <person name="Barry K."/>
            <person name="Grigoriev I.V."/>
            <person name="Crous P."/>
            <person name="Smith M.E."/>
        </authorList>
    </citation>
    <scope>NUCLEOTIDE SEQUENCE</scope>
    <source>
        <strain evidence="1">Benny 63K</strain>
    </source>
</reference>
<keyword evidence="2" id="KW-1185">Reference proteome</keyword>
<evidence type="ECO:0000313" key="1">
    <source>
        <dbReference type="EMBL" id="KAJ1883595.1"/>
    </source>
</evidence>
<comment type="caution">
    <text evidence="1">The sequence shown here is derived from an EMBL/GenBank/DDBJ whole genome shotgun (WGS) entry which is preliminary data.</text>
</comment>
<dbReference type="EMBL" id="JANBPG010003134">
    <property type="protein sequence ID" value="KAJ1883595.1"/>
    <property type="molecule type" value="Genomic_DNA"/>
</dbReference>
<sequence>MMVQERDVTIASLVKSIEAQLCPVVFGAATTSNSDILAPGTVESAIVSIADHKNYGVLLDDLKACCQMDLGDVPNSLSIQRWEVRDLSLFPEDVREIVLKRRNARENAHFECVQWFRSLNAEIQTQILAGTLKKLKIKAQPTAAAVIVTVAETAAAPMTGRALNSTDTVVEMTATGNKPGLPTSPKKQPHNSNLLRGQQSLQSFFTKDKGAEKTKRQTVASHETGGKSYYATVFLPFHVRINTAIFRYQPSPAFEPSRIDAVLGAAPSGQIICDRRGDSEMRAYLNEFAACPRKFAARPVPAIPVSDGFELDEAELYQWRLRQMPMKLIHFHGSRRPAYWGTWSRQLCNVSGRRPFAQDTSELDYDVDSDAEWEVDEGEGEDLHSEDDEDYDDDEDDEEDDDDEYDEDFDEDNGFI</sequence>
<evidence type="ECO:0000313" key="2">
    <source>
        <dbReference type="Proteomes" id="UP001150581"/>
    </source>
</evidence>
<gene>
    <name evidence="1" type="ORF">LPJ66_011016</name>
</gene>
<organism evidence="1 2">
    <name type="scientific">Kickxella alabastrina</name>
    <dbReference type="NCBI Taxonomy" id="61397"/>
    <lineage>
        <taxon>Eukaryota</taxon>
        <taxon>Fungi</taxon>
        <taxon>Fungi incertae sedis</taxon>
        <taxon>Zoopagomycota</taxon>
        <taxon>Kickxellomycotina</taxon>
        <taxon>Kickxellomycetes</taxon>
        <taxon>Kickxellales</taxon>
        <taxon>Kickxellaceae</taxon>
        <taxon>Kickxella</taxon>
    </lineage>
</organism>
<dbReference type="Proteomes" id="UP001150581">
    <property type="component" value="Unassembled WGS sequence"/>
</dbReference>
<name>A0ACC1HYY2_9FUNG</name>
<protein>
    <submittedName>
        <fullName evidence="1">Uncharacterized protein</fullName>
    </submittedName>
</protein>
<accession>A0ACC1HYY2</accession>
<proteinExistence type="predicted"/>